<dbReference type="EMBL" id="UOFA01000359">
    <property type="protein sequence ID" value="VAW47675.1"/>
    <property type="molecule type" value="Genomic_DNA"/>
</dbReference>
<name>A0A3B0VVL0_9ZZZZ</name>
<protein>
    <submittedName>
        <fullName evidence="1">Uncharacterized protein</fullName>
    </submittedName>
</protein>
<feature type="non-terminal residue" evidence="1">
    <location>
        <position position="1"/>
    </location>
</feature>
<organism evidence="1">
    <name type="scientific">hydrothermal vent metagenome</name>
    <dbReference type="NCBI Taxonomy" id="652676"/>
    <lineage>
        <taxon>unclassified sequences</taxon>
        <taxon>metagenomes</taxon>
        <taxon>ecological metagenomes</taxon>
    </lineage>
</organism>
<evidence type="ECO:0000313" key="1">
    <source>
        <dbReference type="EMBL" id="VAW47675.1"/>
    </source>
</evidence>
<sequence length="26" mass="2909">DISESSDSIVKQLNDINGTIRVRVLH</sequence>
<dbReference type="AlphaFoldDB" id="A0A3B0VVL0"/>
<gene>
    <name evidence="1" type="ORF">MNBD_GAMMA02-253</name>
</gene>
<reference evidence="1" key="1">
    <citation type="submission" date="2018-06" db="EMBL/GenBank/DDBJ databases">
        <authorList>
            <person name="Zhirakovskaya E."/>
        </authorList>
    </citation>
    <scope>NUCLEOTIDE SEQUENCE</scope>
</reference>
<proteinExistence type="predicted"/>
<accession>A0A3B0VVL0</accession>